<dbReference type="Proteomes" id="UP000741013">
    <property type="component" value="Unassembled WGS sequence"/>
</dbReference>
<dbReference type="InterPro" id="IPR045851">
    <property type="entry name" value="AMP-bd_C_sf"/>
</dbReference>
<evidence type="ECO:0000256" key="3">
    <source>
        <dbReference type="ARBA" id="ARBA00022553"/>
    </source>
</evidence>
<dbReference type="Pfam" id="PF00550">
    <property type="entry name" value="PP-binding"/>
    <property type="match status" value="1"/>
</dbReference>
<evidence type="ECO:0000259" key="4">
    <source>
        <dbReference type="PROSITE" id="PS50075"/>
    </source>
</evidence>
<gene>
    <name evidence="5" type="ORF">JOM49_004474</name>
</gene>
<accession>A0ABS4PVS7</accession>
<dbReference type="PANTHER" id="PTHR45527">
    <property type="entry name" value="NONRIBOSOMAL PEPTIDE SYNTHETASE"/>
    <property type="match status" value="1"/>
</dbReference>
<dbReference type="InterPro" id="IPR001242">
    <property type="entry name" value="Condensation_dom"/>
</dbReference>
<dbReference type="InterPro" id="IPR020845">
    <property type="entry name" value="AMP-binding_CS"/>
</dbReference>
<protein>
    <submittedName>
        <fullName evidence="5">Amino acid adenylation domain-containing protein</fullName>
    </submittedName>
</protein>
<dbReference type="RefSeq" id="WP_209666178.1">
    <property type="nucleotide sequence ID" value="NZ_JAGGMS010000001.1"/>
</dbReference>
<dbReference type="Gene3D" id="3.30.300.30">
    <property type="match status" value="1"/>
</dbReference>
<organism evidence="5 6">
    <name type="scientific">Amycolatopsis magusensis</name>
    <dbReference type="NCBI Taxonomy" id="882444"/>
    <lineage>
        <taxon>Bacteria</taxon>
        <taxon>Bacillati</taxon>
        <taxon>Actinomycetota</taxon>
        <taxon>Actinomycetes</taxon>
        <taxon>Pseudonocardiales</taxon>
        <taxon>Pseudonocardiaceae</taxon>
        <taxon>Amycolatopsis</taxon>
    </lineage>
</organism>
<dbReference type="SUPFAM" id="SSF52777">
    <property type="entry name" value="CoA-dependent acyltransferases"/>
    <property type="match status" value="4"/>
</dbReference>
<name>A0ABS4PVS7_9PSEU</name>
<dbReference type="InterPro" id="IPR020806">
    <property type="entry name" value="PKS_PP-bd"/>
</dbReference>
<dbReference type="SUPFAM" id="SSF47336">
    <property type="entry name" value="ACP-like"/>
    <property type="match status" value="1"/>
</dbReference>
<evidence type="ECO:0000256" key="2">
    <source>
        <dbReference type="ARBA" id="ARBA00022450"/>
    </source>
</evidence>
<dbReference type="PIRSF" id="PIRSF001617">
    <property type="entry name" value="Alpha-AR"/>
    <property type="match status" value="1"/>
</dbReference>
<dbReference type="Gene3D" id="3.30.559.10">
    <property type="entry name" value="Chloramphenicol acetyltransferase-like domain"/>
    <property type="match status" value="2"/>
</dbReference>
<dbReference type="CDD" id="cd19531">
    <property type="entry name" value="LCL_NRPS-like"/>
    <property type="match status" value="1"/>
</dbReference>
<dbReference type="CDD" id="cd05930">
    <property type="entry name" value="A_NRPS"/>
    <property type="match status" value="1"/>
</dbReference>
<keyword evidence="3" id="KW-0597">Phosphoprotein</keyword>
<dbReference type="InterPro" id="IPR009081">
    <property type="entry name" value="PP-bd_ACP"/>
</dbReference>
<evidence type="ECO:0000256" key="1">
    <source>
        <dbReference type="ARBA" id="ARBA00001957"/>
    </source>
</evidence>
<sequence>MTQERFWFVDQLRPNTSLHNLAFGMDIVGALDTAAVEWALTGIVRRHDVLRTRFSVRHGLLTQRFPPLVEGVLSRHEVTGPDQLERLTTSIAHEPFDYHSESLVRVALVDGPAERHRLVLVVHHAIFDGWSLGVFLAEFGELYRSRVAGRPAALPDLDNQYGDYAVWQRAEHDSGAFDADVAYWVGQLGDGCPPLELATDFPRPTRQRMRGRAHRFTIDAEVADRVRTIAAGEAATPFMAWLALFQLLLWRQSGQPDFCIGGPVSNRHDERWERLLGPFINVLAFRTDLSGDPTFRELLARVRKTVSDALVHQQLPLQSLTDRLAARPGGDGGPLFRVALAFQPFTGFDFELADGLSVRTFPVDVDHAQQDLSLFLTPGPAEIDAMVQYDTDLFRQDTIEQLFADFQTMARQLTLDPDLPIARLRATASGHQEPADRAQLFPLARQQPRWWSAERECPGDPAWKIATIERGVFDKAALGAAVRRLEQRNEVLRTRVCLVDGEPRLRVTAPGDLVLREHARGTDRNPDAVVATVLSTPVDLTVHPPVTVDLIPDGDEFILLVASHRFAVDEPSHRLLLRDLLAGQADRGKGPEFVDYALRQRRRLTGARMARLETYWRDVLAGATPVAGLAPRAKTPSTHATGLPVSAPVEQVDALCRKENLPLQPAVIAGLAVALQRYTHQQDLVLGVHAPDPESDGTVGCFADVLPVRVVVRPHDTFRGLVTQTAERYLGALEHRDVPLGLAPAITATVRVTDSPASDVTEVVTSAPFEVTFDVSASGGRLEGTVWCQADVVAAPRFGGSLEHLLAELGARPDRPIAEIPTLPPGEYRAVLGALAQPDFEAVDATLHGRFEECATRTPLAPALSDLGRQWTYRELNEWANRIAHGLIGSGVLAEQPVVLLMRNGPVAVAALLGVLKAGAMFVCLDPSSPADRIMKTLAGVDPALVVLDLATAAEHASTLPARVLVLAEDASDTNTPFTVHDFADQSPADPARGVTPGDLAYLAFTSGSTGVPKGIPHRHRDLVQFAQWQSDQFAIGPGLRLGQLASLSFDVAYCEIFGALCHGATLCTRPPSAPVDPAGIGEWLRDQRITLLQIIPGLFAEVLRALETRGRTERSLAELRTVLFVGEALPASLVRTLRDRFGDRVRAVNVYGPTEVVAATFNVVGHVRDDAATVPIGRPIPGRHLLLVDDTGHLCPPGVIGEIWIASRYLSDGYHCGAGQTGTRYTRSPFPEVPGVLYRTGDLAVLNQDGLLEFAGRTDNQVKLSGIRLELEDVESAVARHPHVRRCAARVFTHEGAQRLVAFVEADGPVDDLRDHLRSRVPAHMVPAEVVLSTSLPRNVNGKIDRTALPEPSAGGWPAAVGVAGRTPIERHLAELAAEVLGVADVSVTADLFDLGANSLQAARFVNRVDEFYGVTIPLQDLFDAPTVAAVAAAVEAGRRLLGQADRLSSIEQDLDGLSDDEIRILLARRRATPADTN</sequence>
<keyword evidence="6" id="KW-1185">Reference proteome</keyword>
<dbReference type="InterPro" id="IPR023213">
    <property type="entry name" value="CAT-like_dom_sf"/>
</dbReference>
<dbReference type="InterPro" id="IPR025110">
    <property type="entry name" value="AMP-bd_C"/>
</dbReference>
<dbReference type="SUPFAM" id="SSF56801">
    <property type="entry name" value="Acetyl-CoA synthetase-like"/>
    <property type="match status" value="1"/>
</dbReference>
<evidence type="ECO:0000313" key="6">
    <source>
        <dbReference type="Proteomes" id="UP000741013"/>
    </source>
</evidence>
<dbReference type="InterPro" id="IPR036736">
    <property type="entry name" value="ACP-like_sf"/>
</dbReference>
<dbReference type="InterPro" id="IPR010071">
    <property type="entry name" value="AA_adenyl_dom"/>
</dbReference>
<dbReference type="Gene3D" id="1.10.1200.10">
    <property type="entry name" value="ACP-like"/>
    <property type="match status" value="1"/>
</dbReference>
<dbReference type="Gene3D" id="3.40.50.12780">
    <property type="entry name" value="N-terminal domain of ligase-like"/>
    <property type="match status" value="1"/>
</dbReference>
<dbReference type="Pfam" id="PF00668">
    <property type="entry name" value="Condensation"/>
    <property type="match status" value="2"/>
</dbReference>
<feature type="domain" description="Carrier" evidence="4">
    <location>
        <begin position="1365"/>
        <end position="1440"/>
    </location>
</feature>
<keyword evidence="2" id="KW-0596">Phosphopantetheine</keyword>
<dbReference type="EMBL" id="JAGGMS010000001">
    <property type="protein sequence ID" value="MBP2182948.1"/>
    <property type="molecule type" value="Genomic_DNA"/>
</dbReference>
<dbReference type="NCBIfam" id="TIGR01733">
    <property type="entry name" value="AA-adenyl-dom"/>
    <property type="match status" value="1"/>
</dbReference>
<evidence type="ECO:0000313" key="5">
    <source>
        <dbReference type="EMBL" id="MBP2182948.1"/>
    </source>
</evidence>
<dbReference type="Gene3D" id="3.30.559.30">
    <property type="entry name" value="Nonribosomal peptide synthetase, condensation domain"/>
    <property type="match status" value="2"/>
</dbReference>
<dbReference type="Pfam" id="PF13193">
    <property type="entry name" value="AMP-binding_C"/>
    <property type="match status" value="1"/>
</dbReference>
<proteinExistence type="predicted"/>
<comment type="caution">
    <text evidence="5">The sequence shown here is derived from an EMBL/GenBank/DDBJ whole genome shotgun (WGS) entry which is preliminary data.</text>
</comment>
<dbReference type="SMART" id="SM00823">
    <property type="entry name" value="PKS_PP"/>
    <property type="match status" value="1"/>
</dbReference>
<dbReference type="InterPro" id="IPR000873">
    <property type="entry name" value="AMP-dep_synth/lig_dom"/>
</dbReference>
<dbReference type="PROSITE" id="PS00455">
    <property type="entry name" value="AMP_BINDING"/>
    <property type="match status" value="1"/>
</dbReference>
<dbReference type="InterPro" id="IPR042099">
    <property type="entry name" value="ANL_N_sf"/>
</dbReference>
<reference evidence="5 6" key="1">
    <citation type="submission" date="2021-03" db="EMBL/GenBank/DDBJ databases">
        <title>Sequencing the genomes of 1000 actinobacteria strains.</title>
        <authorList>
            <person name="Klenk H.-P."/>
        </authorList>
    </citation>
    <scope>NUCLEOTIDE SEQUENCE [LARGE SCALE GENOMIC DNA]</scope>
    <source>
        <strain evidence="5 6">DSM 45510</strain>
    </source>
</reference>
<comment type="cofactor">
    <cofactor evidence="1">
        <name>pantetheine 4'-phosphate</name>
        <dbReference type="ChEBI" id="CHEBI:47942"/>
    </cofactor>
</comment>
<dbReference type="PROSITE" id="PS50075">
    <property type="entry name" value="CARRIER"/>
    <property type="match status" value="1"/>
</dbReference>
<dbReference type="PANTHER" id="PTHR45527:SF1">
    <property type="entry name" value="FATTY ACID SYNTHASE"/>
    <property type="match status" value="1"/>
</dbReference>
<dbReference type="Pfam" id="PF00501">
    <property type="entry name" value="AMP-binding"/>
    <property type="match status" value="1"/>
</dbReference>